<dbReference type="Gene3D" id="3.30.428.10">
    <property type="entry name" value="HIT-like"/>
    <property type="match status" value="1"/>
</dbReference>
<evidence type="ECO:0000256" key="1">
    <source>
        <dbReference type="ARBA" id="ARBA00022741"/>
    </source>
</evidence>
<dbReference type="CDD" id="cd01275">
    <property type="entry name" value="FHIT"/>
    <property type="match status" value="1"/>
</dbReference>
<evidence type="ECO:0000259" key="2">
    <source>
        <dbReference type="PROSITE" id="PS51084"/>
    </source>
</evidence>
<dbReference type="InterPro" id="IPR039383">
    <property type="entry name" value="FHIT"/>
</dbReference>
<dbReference type="InterPro" id="IPR011146">
    <property type="entry name" value="HIT-like"/>
</dbReference>
<dbReference type="PANTHER" id="PTHR42997">
    <property type="entry name" value="HIT FAMILY HYDROLASE"/>
    <property type="match status" value="1"/>
</dbReference>
<organism evidence="3">
    <name type="scientific">freshwater metagenome</name>
    <dbReference type="NCBI Taxonomy" id="449393"/>
    <lineage>
        <taxon>unclassified sequences</taxon>
        <taxon>metagenomes</taxon>
        <taxon>ecological metagenomes</taxon>
    </lineage>
</organism>
<dbReference type="AlphaFoldDB" id="A0A6J6EXB7"/>
<reference evidence="3" key="1">
    <citation type="submission" date="2020-05" db="EMBL/GenBank/DDBJ databases">
        <authorList>
            <person name="Chiriac C."/>
            <person name="Salcher M."/>
            <person name="Ghai R."/>
            <person name="Kavagutti S V."/>
        </authorList>
    </citation>
    <scope>NUCLEOTIDE SEQUENCE</scope>
</reference>
<evidence type="ECO:0000313" key="3">
    <source>
        <dbReference type="EMBL" id="CAB4577338.1"/>
    </source>
</evidence>
<dbReference type="InterPro" id="IPR036265">
    <property type="entry name" value="HIT-like_sf"/>
</dbReference>
<keyword evidence="1" id="KW-0547">Nucleotide-binding</keyword>
<feature type="domain" description="HIT" evidence="2">
    <location>
        <begin position="38"/>
        <end position="147"/>
    </location>
</feature>
<dbReference type="SUPFAM" id="SSF54197">
    <property type="entry name" value="HIT-like"/>
    <property type="match status" value="1"/>
</dbReference>
<dbReference type="GO" id="GO:0000166">
    <property type="term" value="F:nucleotide binding"/>
    <property type="evidence" value="ECO:0007669"/>
    <property type="project" value="UniProtKB-KW"/>
</dbReference>
<dbReference type="InterPro" id="IPR052908">
    <property type="entry name" value="AP-4-A_phosphorylase"/>
</dbReference>
<sequence length="176" mass="19676">MVVESSELFAGDPDGMERLWTPHRMVYLNKEDDRSRCPFCVAPERSDEDGLIVHRGQHAYVIMNLFPYNSGHLMVCPNRHVATYDMASPEEVAEIGHLSQIAMRVLTAATGCVGFNLGMNQGEVAGAGIQEHLHQHIVPRWPNDSNFFPIIAKTKAMPRLLGEMRALLAQHWPTAS</sequence>
<dbReference type="Pfam" id="PF01230">
    <property type="entry name" value="HIT"/>
    <property type="match status" value="1"/>
</dbReference>
<dbReference type="PROSITE" id="PS51084">
    <property type="entry name" value="HIT_2"/>
    <property type="match status" value="1"/>
</dbReference>
<name>A0A6J6EXB7_9ZZZZ</name>
<dbReference type="GO" id="GO:0003824">
    <property type="term" value="F:catalytic activity"/>
    <property type="evidence" value="ECO:0007669"/>
    <property type="project" value="InterPro"/>
</dbReference>
<dbReference type="EMBL" id="CAEZTZ010000002">
    <property type="protein sequence ID" value="CAB4577338.1"/>
    <property type="molecule type" value="Genomic_DNA"/>
</dbReference>
<accession>A0A6J6EXB7</accession>
<dbReference type="PANTHER" id="PTHR42997:SF1">
    <property type="entry name" value="AP-4-A PHOSPHORYLASE"/>
    <property type="match status" value="1"/>
</dbReference>
<gene>
    <name evidence="3" type="ORF">UFOPK1767_00037</name>
</gene>
<proteinExistence type="predicted"/>
<protein>
    <submittedName>
        <fullName evidence="3">Unannotated protein</fullName>
    </submittedName>
</protein>